<name>A0AAU8L102_9CAUD</name>
<sequence>MYIKLSPYVVIPGDSTDMEVSVSGDLIAINGTDFDFSPLPEGAELPAVATGSDYFEGSITRVDGEIRLTLKLPISSDASEEARFPAPIRVTWSGPVELPK</sequence>
<gene>
    <name evidence="1" type="primary">PAL9_121</name>
</gene>
<organism evidence="1">
    <name type="scientific">Pseudomonas phage PA_L9</name>
    <dbReference type="NCBI Taxonomy" id="3232177"/>
    <lineage>
        <taxon>Viruses</taxon>
        <taxon>Duplodnaviria</taxon>
        <taxon>Heunggongvirae</taxon>
        <taxon>Uroviricota</taxon>
        <taxon>Caudoviricetes</taxon>
        <taxon>Samunavirus</taxon>
    </lineage>
</organism>
<evidence type="ECO:0000313" key="1">
    <source>
        <dbReference type="EMBL" id="XCN28512.1"/>
    </source>
</evidence>
<proteinExistence type="predicted"/>
<reference evidence="1" key="1">
    <citation type="submission" date="2024-06" db="EMBL/GenBank/DDBJ databases">
        <authorList>
            <person name="Ma Y."/>
            <person name="Tan X."/>
            <person name="Yang Y."/>
        </authorList>
    </citation>
    <scope>NUCLEOTIDE SEQUENCE</scope>
</reference>
<accession>A0AAU8L102</accession>
<dbReference type="EMBL" id="PP869205">
    <property type="protein sequence ID" value="XCN28512.1"/>
    <property type="molecule type" value="Genomic_DNA"/>
</dbReference>
<protein>
    <submittedName>
        <fullName evidence="1">Uncharacterized protein</fullName>
    </submittedName>
</protein>